<dbReference type="Proteomes" id="UP000603141">
    <property type="component" value="Unassembled WGS sequence"/>
</dbReference>
<dbReference type="GO" id="GO:0003677">
    <property type="term" value="F:DNA binding"/>
    <property type="evidence" value="ECO:0007669"/>
    <property type="project" value="UniProtKB-KW"/>
</dbReference>
<evidence type="ECO:0000313" key="6">
    <source>
        <dbReference type="Proteomes" id="UP000603141"/>
    </source>
</evidence>
<dbReference type="Pfam" id="PF03965">
    <property type="entry name" value="Penicillinase_R"/>
    <property type="match status" value="1"/>
</dbReference>
<comment type="similarity">
    <text evidence="1">Belongs to the BlaI transcriptional regulatory family.</text>
</comment>
<sequence>MSRRERQVMDILFRLGSASAEEVRCELPDPPSYSAVRALLSTLKEKGLVNYTKQSRHFVYKPTVPEKRAKRNALSQLLATFFEGKPENLVASLLDPKEQNLSQEEIDRIRLLIEQNPQS</sequence>
<dbReference type="RefSeq" id="WP_200269614.1">
    <property type="nucleotide sequence ID" value="NZ_JAENIJ010000010.1"/>
</dbReference>
<dbReference type="InterPro" id="IPR005650">
    <property type="entry name" value="BlaI_family"/>
</dbReference>
<evidence type="ECO:0000256" key="2">
    <source>
        <dbReference type="ARBA" id="ARBA00023015"/>
    </source>
</evidence>
<dbReference type="SUPFAM" id="SSF46785">
    <property type="entry name" value="Winged helix' DNA-binding domain"/>
    <property type="match status" value="1"/>
</dbReference>
<proteinExistence type="inferred from homology"/>
<comment type="caution">
    <text evidence="5">The sequence shown here is derived from an EMBL/GenBank/DDBJ whole genome shotgun (WGS) entry which is preliminary data.</text>
</comment>
<dbReference type="Gene3D" id="1.10.4040.10">
    <property type="entry name" value="Penicillinase repressor domain"/>
    <property type="match status" value="1"/>
</dbReference>
<dbReference type="Gene3D" id="1.10.10.10">
    <property type="entry name" value="Winged helix-like DNA-binding domain superfamily/Winged helix DNA-binding domain"/>
    <property type="match status" value="1"/>
</dbReference>
<gene>
    <name evidence="5" type="ORF">JIN85_08520</name>
</gene>
<dbReference type="EMBL" id="JAENIJ010000010">
    <property type="protein sequence ID" value="MBK1882456.1"/>
    <property type="molecule type" value="Genomic_DNA"/>
</dbReference>
<keyword evidence="6" id="KW-1185">Reference proteome</keyword>
<evidence type="ECO:0000313" key="5">
    <source>
        <dbReference type="EMBL" id="MBK1882456.1"/>
    </source>
</evidence>
<protein>
    <submittedName>
        <fullName evidence="5">BlaI/MecI/CopY family transcriptional regulator</fullName>
    </submittedName>
</protein>
<keyword evidence="3" id="KW-0238">DNA-binding</keyword>
<name>A0A934VQT8_9BACT</name>
<dbReference type="AlphaFoldDB" id="A0A934VQT8"/>
<dbReference type="InterPro" id="IPR036388">
    <property type="entry name" value="WH-like_DNA-bd_sf"/>
</dbReference>
<evidence type="ECO:0000256" key="1">
    <source>
        <dbReference type="ARBA" id="ARBA00011046"/>
    </source>
</evidence>
<dbReference type="GO" id="GO:0045892">
    <property type="term" value="P:negative regulation of DNA-templated transcription"/>
    <property type="evidence" value="ECO:0007669"/>
    <property type="project" value="InterPro"/>
</dbReference>
<evidence type="ECO:0000256" key="4">
    <source>
        <dbReference type="ARBA" id="ARBA00023163"/>
    </source>
</evidence>
<reference evidence="5" key="1">
    <citation type="submission" date="2021-01" db="EMBL/GenBank/DDBJ databases">
        <title>Modified the classification status of verrucomicrobia.</title>
        <authorList>
            <person name="Feng X."/>
        </authorList>
    </citation>
    <scope>NUCLEOTIDE SEQUENCE</scope>
    <source>
        <strain evidence="5">KCTC 22041</strain>
    </source>
</reference>
<dbReference type="InterPro" id="IPR036390">
    <property type="entry name" value="WH_DNA-bd_sf"/>
</dbReference>
<organism evidence="5 6">
    <name type="scientific">Luteolibacter pohnpeiensis</name>
    <dbReference type="NCBI Taxonomy" id="454153"/>
    <lineage>
        <taxon>Bacteria</taxon>
        <taxon>Pseudomonadati</taxon>
        <taxon>Verrucomicrobiota</taxon>
        <taxon>Verrucomicrobiia</taxon>
        <taxon>Verrucomicrobiales</taxon>
        <taxon>Verrucomicrobiaceae</taxon>
        <taxon>Luteolibacter</taxon>
    </lineage>
</organism>
<dbReference type="PIRSF" id="PIRSF019455">
    <property type="entry name" value="CopR_AtkY"/>
    <property type="match status" value="1"/>
</dbReference>
<accession>A0A934VQT8</accession>
<evidence type="ECO:0000256" key="3">
    <source>
        <dbReference type="ARBA" id="ARBA00023125"/>
    </source>
</evidence>
<keyword evidence="2" id="KW-0805">Transcription regulation</keyword>
<keyword evidence="4" id="KW-0804">Transcription</keyword>